<evidence type="ECO:0000259" key="18">
    <source>
        <dbReference type="PROSITE" id="PS50999"/>
    </source>
</evidence>
<keyword evidence="11 16" id="KW-0472">Membrane</keyword>
<feature type="domain" description="Cytochrome oxidase subunit II transmembrane region profile" evidence="18">
    <location>
        <begin position="21"/>
        <end position="119"/>
    </location>
</feature>
<keyword evidence="9 16" id="KW-1133">Transmembrane helix</keyword>
<dbReference type="AlphaFoldDB" id="A0AAE3KTS6"/>
<dbReference type="EC" id="7.1.1.9" evidence="15"/>
<feature type="transmembrane region" description="Helical" evidence="16">
    <location>
        <begin position="89"/>
        <end position="109"/>
    </location>
</feature>
<comment type="similarity">
    <text evidence="2 14">Belongs to the cytochrome c oxidase subunit 2 family.</text>
</comment>
<feature type="domain" description="Cytochrome oxidase subunit II copper A binding" evidence="17">
    <location>
        <begin position="167"/>
        <end position="278"/>
    </location>
</feature>
<dbReference type="PRINTS" id="PR01166">
    <property type="entry name" value="CYCOXIDASEII"/>
</dbReference>
<evidence type="ECO:0000256" key="6">
    <source>
        <dbReference type="ARBA" id="ARBA00022723"/>
    </source>
</evidence>
<dbReference type="GO" id="GO:0005507">
    <property type="term" value="F:copper ion binding"/>
    <property type="evidence" value="ECO:0007669"/>
    <property type="project" value="InterPro"/>
</dbReference>
<comment type="function">
    <text evidence="12 15">Subunits I and II form the functional core of the enzyme complex. Electrons originating in cytochrome c are transferred via heme a and Cu(A) to the binuclear center formed by heme a3 and Cu(B).</text>
</comment>
<keyword evidence="4 14" id="KW-0679">Respiratory chain</keyword>
<dbReference type="Pfam" id="PF02790">
    <property type="entry name" value="COX2_TM"/>
    <property type="match status" value="1"/>
</dbReference>
<dbReference type="CDD" id="cd13919">
    <property type="entry name" value="CuRO_HCO_II_like_5"/>
    <property type="match status" value="1"/>
</dbReference>
<keyword evidence="5 14" id="KW-0812">Transmembrane</keyword>
<evidence type="ECO:0000256" key="15">
    <source>
        <dbReference type="RuleBase" id="RU004024"/>
    </source>
</evidence>
<dbReference type="EMBL" id="JAMZMM010000244">
    <property type="protein sequence ID" value="MCP2730817.1"/>
    <property type="molecule type" value="Genomic_DNA"/>
</dbReference>
<comment type="subcellular location">
    <subcellularLocation>
        <location evidence="14">Cell membrane</location>
        <topology evidence="14">Multi-pass membrane protein</topology>
    </subcellularLocation>
    <subcellularLocation>
        <location evidence="1">Membrane</location>
        <topology evidence="1">Multi-pass membrane protein</topology>
    </subcellularLocation>
</comment>
<keyword evidence="10 15" id="KW-0186">Copper</keyword>
<evidence type="ECO:0000256" key="12">
    <source>
        <dbReference type="ARBA" id="ARBA00024688"/>
    </source>
</evidence>
<dbReference type="PANTHER" id="PTHR22888:SF9">
    <property type="entry name" value="CYTOCHROME C OXIDASE SUBUNIT 2"/>
    <property type="match status" value="1"/>
</dbReference>
<comment type="cofactor">
    <cofactor evidence="15">
        <name>Cu cation</name>
        <dbReference type="ChEBI" id="CHEBI:23378"/>
    </cofactor>
    <text evidence="15">Binds a copper A center.</text>
</comment>
<evidence type="ECO:0000256" key="9">
    <source>
        <dbReference type="ARBA" id="ARBA00022989"/>
    </source>
</evidence>
<evidence type="ECO:0000256" key="8">
    <source>
        <dbReference type="ARBA" id="ARBA00022982"/>
    </source>
</evidence>
<dbReference type="PANTHER" id="PTHR22888">
    <property type="entry name" value="CYTOCHROME C OXIDASE, SUBUNIT II"/>
    <property type="match status" value="1"/>
</dbReference>
<dbReference type="PROSITE" id="PS50857">
    <property type="entry name" value="COX2_CUA"/>
    <property type="match status" value="1"/>
</dbReference>
<gene>
    <name evidence="19" type="ORF">NJ959_20530</name>
</gene>
<dbReference type="PROSITE" id="PS00078">
    <property type="entry name" value="COX2"/>
    <property type="match status" value="1"/>
</dbReference>
<dbReference type="Gene3D" id="1.10.287.90">
    <property type="match status" value="1"/>
</dbReference>
<dbReference type="Gene3D" id="2.60.40.420">
    <property type="entry name" value="Cupredoxins - blue copper proteins"/>
    <property type="match status" value="1"/>
</dbReference>
<evidence type="ECO:0000256" key="4">
    <source>
        <dbReference type="ARBA" id="ARBA00022660"/>
    </source>
</evidence>
<protein>
    <recommendedName>
        <fullName evidence="15">Cytochrome c oxidase subunit 2</fullName>
        <ecNumber evidence="15">7.1.1.9</ecNumber>
    </recommendedName>
</protein>
<dbReference type="RefSeq" id="WP_254013568.1">
    <property type="nucleotide sequence ID" value="NZ_JAMZMM010000244.1"/>
</dbReference>
<keyword evidence="20" id="KW-1185">Reference proteome</keyword>
<evidence type="ECO:0000256" key="16">
    <source>
        <dbReference type="SAM" id="Phobius"/>
    </source>
</evidence>
<dbReference type="InterPro" id="IPR002429">
    <property type="entry name" value="CcO_II-like_C"/>
</dbReference>
<evidence type="ECO:0000256" key="3">
    <source>
        <dbReference type="ARBA" id="ARBA00022448"/>
    </source>
</evidence>
<evidence type="ECO:0000256" key="14">
    <source>
        <dbReference type="RuleBase" id="RU000456"/>
    </source>
</evidence>
<evidence type="ECO:0000256" key="10">
    <source>
        <dbReference type="ARBA" id="ARBA00023008"/>
    </source>
</evidence>
<accession>A0AAE3KTS6</accession>
<reference evidence="19" key="1">
    <citation type="submission" date="2022-06" db="EMBL/GenBank/DDBJ databases">
        <title>New cyanobacteria of genus Symplocastrum in benthos of Lake Baikal.</title>
        <authorList>
            <person name="Sorokovikova E."/>
            <person name="Tikhonova I."/>
            <person name="Krasnopeev A."/>
            <person name="Evseev P."/>
            <person name="Gladkikh A."/>
            <person name="Belykh O."/>
        </authorList>
    </citation>
    <scope>NUCLEOTIDE SEQUENCE</scope>
    <source>
        <strain evidence="19">BBK-W-15</strain>
    </source>
</reference>
<dbReference type="GO" id="GO:0042773">
    <property type="term" value="P:ATP synthesis coupled electron transport"/>
    <property type="evidence" value="ECO:0007669"/>
    <property type="project" value="TreeGrafter"/>
</dbReference>
<keyword evidence="6 15" id="KW-0479">Metal-binding</keyword>
<evidence type="ECO:0000256" key="7">
    <source>
        <dbReference type="ARBA" id="ARBA00022967"/>
    </source>
</evidence>
<keyword evidence="3 14" id="KW-0813">Transport</keyword>
<dbReference type="InterPro" id="IPR045187">
    <property type="entry name" value="CcO_II"/>
</dbReference>
<dbReference type="FunFam" id="1.10.287.90:FF:000013">
    <property type="entry name" value="Cytochrome c oxidase subunit 2"/>
    <property type="match status" value="1"/>
</dbReference>
<evidence type="ECO:0000256" key="1">
    <source>
        <dbReference type="ARBA" id="ARBA00004141"/>
    </source>
</evidence>
<keyword evidence="8 14" id="KW-0249">Electron transport</keyword>
<evidence type="ECO:0000259" key="17">
    <source>
        <dbReference type="PROSITE" id="PS50857"/>
    </source>
</evidence>
<comment type="catalytic activity">
    <reaction evidence="13 15">
        <text>4 Fe(II)-[cytochrome c] + O2 + 8 H(+)(in) = 4 Fe(III)-[cytochrome c] + 2 H2O + 4 H(+)(out)</text>
        <dbReference type="Rhea" id="RHEA:11436"/>
        <dbReference type="Rhea" id="RHEA-COMP:10350"/>
        <dbReference type="Rhea" id="RHEA-COMP:14399"/>
        <dbReference type="ChEBI" id="CHEBI:15377"/>
        <dbReference type="ChEBI" id="CHEBI:15378"/>
        <dbReference type="ChEBI" id="CHEBI:15379"/>
        <dbReference type="ChEBI" id="CHEBI:29033"/>
        <dbReference type="ChEBI" id="CHEBI:29034"/>
        <dbReference type="EC" id="7.1.1.9"/>
    </reaction>
</comment>
<dbReference type="SUPFAM" id="SSF81464">
    <property type="entry name" value="Cytochrome c oxidase subunit II-like, transmembrane region"/>
    <property type="match status" value="1"/>
</dbReference>
<dbReference type="SUPFAM" id="SSF49503">
    <property type="entry name" value="Cupredoxins"/>
    <property type="match status" value="1"/>
</dbReference>
<evidence type="ECO:0000256" key="2">
    <source>
        <dbReference type="ARBA" id="ARBA00007866"/>
    </source>
</evidence>
<keyword evidence="7" id="KW-1278">Translocase</keyword>
<dbReference type="GO" id="GO:0004129">
    <property type="term" value="F:cytochrome-c oxidase activity"/>
    <property type="evidence" value="ECO:0007669"/>
    <property type="project" value="UniProtKB-EC"/>
</dbReference>
<comment type="caution">
    <text evidence="19">The sequence shown here is derived from an EMBL/GenBank/DDBJ whole genome shotgun (WGS) entry which is preliminary data.</text>
</comment>
<feature type="transmembrane region" description="Helical" evidence="16">
    <location>
        <begin position="44"/>
        <end position="68"/>
    </location>
</feature>
<dbReference type="Pfam" id="PF00116">
    <property type="entry name" value="COX2"/>
    <property type="match status" value="1"/>
</dbReference>
<proteinExistence type="inferred from homology"/>
<evidence type="ECO:0000256" key="13">
    <source>
        <dbReference type="ARBA" id="ARBA00047816"/>
    </source>
</evidence>
<dbReference type="Proteomes" id="UP001204953">
    <property type="component" value="Unassembled WGS sequence"/>
</dbReference>
<dbReference type="InterPro" id="IPR011759">
    <property type="entry name" value="Cyt_c_oxidase_su2_TM_dom"/>
</dbReference>
<dbReference type="InterPro" id="IPR001505">
    <property type="entry name" value="Copper_CuA"/>
</dbReference>
<dbReference type="InterPro" id="IPR008972">
    <property type="entry name" value="Cupredoxin"/>
</dbReference>
<evidence type="ECO:0000256" key="11">
    <source>
        <dbReference type="ARBA" id="ARBA00023136"/>
    </source>
</evidence>
<evidence type="ECO:0000256" key="5">
    <source>
        <dbReference type="ARBA" id="ARBA00022692"/>
    </source>
</evidence>
<dbReference type="InterPro" id="IPR036257">
    <property type="entry name" value="Cyt_c_oxidase_su2_TM_sf"/>
</dbReference>
<evidence type="ECO:0000313" key="19">
    <source>
        <dbReference type="EMBL" id="MCP2730817.1"/>
    </source>
</evidence>
<dbReference type="PROSITE" id="PS50999">
    <property type="entry name" value="COX2_TM"/>
    <property type="match status" value="1"/>
</dbReference>
<name>A0AAE3KTS6_9CYAN</name>
<dbReference type="GO" id="GO:0005886">
    <property type="term" value="C:plasma membrane"/>
    <property type="evidence" value="ECO:0007669"/>
    <property type="project" value="UniProtKB-SubCell"/>
</dbReference>
<feature type="transmembrane region" description="Helical" evidence="16">
    <location>
        <begin position="7"/>
        <end position="24"/>
    </location>
</feature>
<organism evidence="19 20">
    <name type="scientific">Limnofasciculus baicalensis BBK-W-15</name>
    <dbReference type="NCBI Taxonomy" id="2699891"/>
    <lineage>
        <taxon>Bacteria</taxon>
        <taxon>Bacillati</taxon>
        <taxon>Cyanobacteriota</taxon>
        <taxon>Cyanophyceae</taxon>
        <taxon>Coleofasciculales</taxon>
        <taxon>Coleofasciculaceae</taxon>
        <taxon>Limnofasciculus</taxon>
        <taxon>Limnofasciculus baicalensis</taxon>
    </lineage>
</organism>
<sequence>MNIPSNITTLIAGIVLTLVSLWYGKNHGLMPVAASEDASRVDDIFNLMMTVATGLFILVQGVLIVSFFKFRRRKDDQTDGPPIEGNIPLEILWTAIPAVIVLIISVYSFEIYNAMGGLDPMVSHDRAKMAQMSEGDSSAPQNLIAFNPGKGAIALGLGATPNKQGEAPDLTVNVLGVQYAWIFSYPDLGIGGGDLHLPVGKQVRLNISAADVIHSFWLPEFRIKQDAIPGRDAVLTFTPNRVGEYPIICAELCGSYHGGMVTKLYVHSTEDYQAWLQSQQIATTDDLKEAIAINPAQLSDSEFLAPYAGEIGIDSQTLQQIQ</sequence>
<evidence type="ECO:0000313" key="20">
    <source>
        <dbReference type="Proteomes" id="UP001204953"/>
    </source>
</evidence>